<name>A0A8T2KUF7_ASTMX</name>
<accession>A0A8T2KUF7</accession>
<reference evidence="1 2" key="1">
    <citation type="submission" date="2021-07" db="EMBL/GenBank/DDBJ databases">
        <authorList>
            <person name="Imarazene B."/>
            <person name="Zahm M."/>
            <person name="Klopp C."/>
            <person name="Cabau C."/>
            <person name="Beille S."/>
            <person name="Jouanno E."/>
            <person name="Castinel A."/>
            <person name="Lluch J."/>
            <person name="Gil L."/>
            <person name="Kuchtly C."/>
            <person name="Lopez Roques C."/>
            <person name="Donnadieu C."/>
            <person name="Parrinello H."/>
            <person name="Journot L."/>
            <person name="Du K."/>
            <person name="Schartl M."/>
            <person name="Retaux S."/>
            <person name="Guiguen Y."/>
        </authorList>
    </citation>
    <scope>NUCLEOTIDE SEQUENCE [LARGE SCALE GENOMIC DNA]</scope>
    <source>
        <strain evidence="1">Pach_M1</strain>
        <tissue evidence="1">Testis</tissue>
    </source>
</reference>
<evidence type="ECO:0000313" key="2">
    <source>
        <dbReference type="Proteomes" id="UP000752171"/>
    </source>
</evidence>
<comment type="caution">
    <text evidence="1">The sequence shown here is derived from an EMBL/GenBank/DDBJ whole genome shotgun (WGS) entry which is preliminary data.</text>
</comment>
<sequence>MDYGSSSSPATCFRLVAHLSGLTLKDYMLQTGCPPVWSATDDHQRLLLVKGHQSGLTPMDFWTAWRLLPHASGCLATSQLQMKIRTVGVCF</sequence>
<evidence type="ECO:0000313" key="1">
    <source>
        <dbReference type="EMBL" id="KAG9261332.1"/>
    </source>
</evidence>
<dbReference type="Proteomes" id="UP000752171">
    <property type="component" value="Unassembled WGS sequence"/>
</dbReference>
<gene>
    <name evidence="1" type="ORF">AMEX_G26342</name>
</gene>
<protein>
    <submittedName>
        <fullName evidence="1">Uncharacterized protein</fullName>
    </submittedName>
</protein>
<proteinExistence type="predicted"/>
<organism evidence="1 2">
    <name type="scientific">Astyanax mexicanus</name>
    <name type="common">Blind cave fish</name>
    <name type="synonym">Astyanax fasciatus mexicanus</name>
    <dbReference type="NCBI Taxonomy" id="7994"/>
    <lineage>
        <taxon>Eukaryota</taxon>
        <taxon>Metazoa</taxon>
        <taxon>Chordata</taxon>
        <taxon>Craniata</taxon>
        <taxon>Vertebrata</taxon>
        <taxon>Euteleostomi</taxon>
        <taxon>Actinopterygii</taxon>
        <taxon>Neopterygii</taxon>
        <taxon>Teleostei</taxon>
        <taxon>Ostariophysi</taxon>
        <taxon>Characiformes</taxon>
        <taxon>Characoidei</taxon>
        <taxon>Acestrorhamphidae</taxon>
        <taxon>Acestrorhamphinae</taxon>
        <taxon>Astyanax</taxon>
    </lineage>
</organism>
<dbReference type="EMBL" id="JAICCE010000023">
    <property type="protein sequence ID" value="KAG9261332.1"/>
    <property type="molecule type" value="Genomic_DNA"/>
</dbReference>
<dbReference type="AlphaFoldDB" id="A0A8T2KUF7"/>